<dbReference type="OrthoDB" id="416553at2759"/>
<dbReference type="Pfam" id="PF00735">
    <property type="entry name" value="Septin"/>
    <property type="match status" value="1"/>
</dbReference>
<feature type="region of interest" description="Disordered" evidence="1">
    <location>
        <begin position="214"/>
        <end position="233"/>
    </location>
</feature>
<feature type="region of interest" description="Disordered" evidence="1">
    <location>
        <begin position="111"/>
        <end position="132"/>
    </location>
</feature>
<dbReference type="Gene3D" id="3.40.50.300">
    <property type="entry name" value="P-loop containing nucleotide triphosphate hydrolases"/>
    <property type="match status" value="1"/>
</dbReference>
<feature type="domain" description="Septin-type G" evidence="2">
    <location>
        <begin position="159"/>
        <end position="187"/>
    </location>
</feature>
<dbReference type="InterPro" id="IPR030379">
    <property type="entry name" value="G_SEPTIN_dom"/>
</dbReference>
<feature type="region of interest" description="Disordered" evidence="1">
    <location>
        <begin position="1"/>
        <end position="42"/>
    </location>
</feature>
<dbReference type="EMBL" id="VCAZ01000484">
    <property type="protein sequence ID" value="TVB12444.1"/>
    <property type="molecule type" value="Genomic_DNA"/>
</dbReference>
<dbReference type="AlphaFoldDB" id="A0A556VXL4"/>
<evidence type="ECO:0000256" key="1">
    <source>
        <dbReference type="SAM" id="MobiDB-lite"/>
    </source>
</evidence>
<name>A0A556VXL4_BAGYA</name>
<dbReference type="InterPro" id="IPR027417">
    <property type="entry name" value="P-loop_NTPase"/>
</dbReference>
<comment type="caution">
    <text evidence="3">The sequence shown here is derived from an EMBL/GenBank/DDBJ whole genome shotgun (WGS) entry which is preliminary data.</text>
</comment>
<organism evidence="3 4">
    <name type="scientific">Bagarius yarrelli</name>
    <name type="common">Goonch</name>
    <name type="synonym">Bagrus yarrelli</name>
    <dbReference type="NCBI Taxonomy" id="175774"/>
    <lineage>
        <taxon>Eukaryota</taxon>
        <taxon>Metazoa</taxon>
        <taxon>Chordata</taxon>
        <taxon>Craniata</taxon>
        <taxon>Vertebrata</taxon>
        <taxon>Euteleostomi</taxon>
        <taxon>Actinopterygii</taxon>
        <taxon>Neopterygii</taxon>
        <taxon>Teleostei</taxon>
        <taxon>Ostariophysi</taxon>
        <taxon>Siluriformes</taxon>
        <taxon>Sisoridae</taxon>
        <taxon>Sisorinae</taxon>
        <taxon>Bagarius</taxon>
    </lineage>
</organism>
<accession>A0A556VXL4</accession>
<evidence type="ECO:0000259" key="2">
    <source>
        <dbReference type="Pfam" id="PF00735"/>
    </source>
</evidence>
<dbReference type="PANTHER" id="PTHR18884">
    <property type="entry name" value="SEPTIN"/>
    <property type="match status" value="1"/>
</dbReference>
<keyword evidence="4" id="KW-1185">Reference proteome</keyword>
<evidence type="ECO:0000313" key="4">
    <source>
        <dbReference type="Proteomes" id="UP000319801"/>
    </source>
</evidence>
<evidence type="ECO:0000313" key="3">
    <source>
        <dbReference type="EMBL" id="TVB12444.1"/>
    </source>
</evidence>
<gene>
    <name evidence="3" type="ORF">Baya_17145</name>
</gene>
<feature type="compositionally biased region" description="Polar residues" evidence="1">
    <location>
        <begin position="1"/>
        <end position="17"/>
    </location>
</feature>
<dbReference type="Proteomes" id="UP000319801">
    <property type="component" value="Unassembled WGS sequence"/>
</dbReference>
<dbReference type="GO" id="GO:0005525">
    <property type="term" value="F:GTP binding"/>
    <property type="evidence" value="ECO:0007669"/>
    <property type="project" value="InterPro"/>
</dbReference>
<feature type="compositionally biased region" description="Low complexity" evidence="1">
    <location>
        <begin position="215"/>
        <end position="233"/>
    </location>
</feature>
<protein>
    <submittedName>
        <fullName evidence="3">Septin-9</fullName>
    </submittedName>
</protein>
<sequence>MRRSPSVQRSTISPSVSRQHELSANGAIKPKSHTPESLSRRTEISIGINSKPIESSTSGFSRFNLRKPEALVYNKFSDPQKQSVTFSKTSETTAPIVRTPSNVGMRQLSETTFKRNEPPEISVSKPPEVKSQENQYSSAITVRCSSPNTAGQKSPGDDGHNIEEKGVRMKLTVIDTPGFGDHINNENWTHMQNLKDITSSIHYEVYRVRRLNESNTHTTHTNGDTDAALTHEM</sequence>
<reference evidence="3 4" key="1">
    <citation type="journal article" date="2019" name="Genome Biol. Evol.">
        <title>Whole-Genome Sequencing of the Giant Devil Catfish, Bagarius yarrelli.</title>
        <authorList>
            <person name="Jiang W."/>
            <person name="Lv Y."/>
            <person name="Cheng L."/>
            <person name="Yang K."/>
            <person name="Chao B."/>
            <person name="Wang X."/>
            <person name="Li Y."/>
            <person name="Pan X."/>
            <person name="You X."/>
            <person name="Zhang Y."/>
            <person name="Yang J."/>
            <person name="Li J."/>
            <person name="Zhang X."/>
            <person name="Liu S."/>
            <person name="Sun C."/>
            <person name="Yang J."/>
            <person name="Shi Q."/>
        </authorList>
    </citation>
    <scope>NUCLEOTIDE SEQUENCE [LARGE SCALE GENOMIC DNA]</scope>
    <source>
        <strain evidence="3">JWS20170419001</strain>
        <tissue evidence="3">Muscle</tissue>
    </source>
</reference>
<proteinExistence type="predicted"/>